<dbReference type="AlphaFoldDB" id="A0A8H4R492"/>
<feature type="region of interest" description="Disordered" evidence="1">
    <location>
        <begin position="575"/>
        <end position="601"/>
    </location>
</feature>
<accession>A0A8H4R492</accession>
<organism evidence="2 3">
    <name type="scientific">Agrocybe pediades</name>
    <dbReference type="NCBI Taxonomy" id="84607"/>
    <lineage>
        <taxon>Eukaryota</taxon>
        <taxon>Fungi</taxon>
        <taxon>Dikarya</taxon>
        <taxon>Basidiomycota</taxon>
        <taxon>Agaricomycotina</taxon>
        <taxon>Agaricomycetes</taxon>
        <taxon>Agaricomycetidae</taxon>
        <taxon>Agaricales</taxon>
        <taxon>Agaricineae</taxon>
        <taxon>Strophariaceae</taxon>
        <taxon>Agrocybe</taxon>
    </lineage>
</organism>
<proteinExistence type="predicted"/>
<reference evidence="2 3" key="1">
    <citation type="submission" date="2019-12" db="EMBL/GenBank/DDBJ databases">
        <authorList>
            <person name="Floudas D."/>
            <person name="Bentzer J."/>
            <person name="Ahren D."/>
            <person name="Johansson T."/>
            <person name="Persson P."/>
            <person name="Tunlid A."/>
        </authorList>
    </citation>
    <scope>NUCLEOTIDE SEQUENCE [LARGE SCALE GENOMIC DNA]</scope>
    <source>
        <strain evidence="2 3">CBS 102.39</strain>
    </source>
</reference>
<sequence>MTTMASGRSNRTQPNPHLDPQRERQSTFSESLRNLPKFSDDTPSPRSSVISFPHSSSSTGRRFSLFKTSKSARPSTSASVIGSSPTSGYSENSSSKAVFVSSIINGMYGRPEKLKVPSNTSSGSSDLYSRPMKGQHEASSSKLDVHRGSSDSLSQPSLKKVPSSPRNWIASAAMSVKSGRSSSNRSTGSAEFRAGSSEMSSESQPSSSTTSSPASVRIVGRGGSGSRLRLASISTNDLHSPILRSDQPPPPRPAGRGGFASRPKPLEPIPDPSEEIVKQRAAATQPPVQPTRFVRPVGRGGAGSRPKTAGDSSTSVSLLRIISMRKTKSSKNLKGKGKDTSEVRRAIHPIPPSLSYQITNANASSSTLSTIHFEGETGSPEVPFFPQGSLPRSSPSDETSTSQEFPTASSSTYENTPSTSRTTLDDLDMDGESDFEQQRNAHRERSRNKLERTLGDLPRNNTFAFPHNPPSSKPKEQLPKLLIDPNPPSTKDKGSKIFRRSSLSVSSLGSMFSRNSAKTGQVSESSHSQHTLSTLTDDLHQFGLEDDLSDSWGEVNRNSMYSSVAGSPIVFSPPSPIPVKRSASPHPPLSSPDTPTVSAPRPLPVPPVLLPKQLEVVAPKTQEGEDQFFVAPSPTLGRSFSYSRHRRSIRVPTHTASASLHTDIRLDNNGVALRSNWIVPPSADDPKDVAFSVREVPDIASQAWSGEWNTNLPEVIKSLRTLR</sequence>
<feature type="compositionally biased region" description="Polar residues" evidence="1">
    <location>
        <begin position="390"/>
        <end position="422"/>
    </location>
</feature>
<gene>
    <name evidence="2" type="ORF">D9613_001336</name>
</gene>
<feature type="compositionally biased region" description="Low complexity" evidence="1">
    <location>
        <begin position="175"/>
        <end position="189"/>
    </location>
</feature>
<feature type="compositionally biased region" description="Acidic residues" evidence="1">
    <location>
        <begin position="425"/>
        <end position="435"/>
    </location>
</feature>
<name>A0A8H4R492_9AGAR</name>
<feature type="compositionally biased region" description="Basic and acidic residues" evidence="1">
    <location>
        <begin position="336"/>
        <end position="345"/>
    </location>
</feature>
<feature type="compositionally biased region" description="Polar residues" evidence="1">
    <location>
        <begin position="117"/>
        <end position="127"/>
    </location>
</feature>
<evidence type="ECO:0000256" key="1">
    <source>
        <dbReference type="SAM" id="MobiDB-lite"/>
    </source>
</evidence>
<feature type="compositionally biased region" description="Basic and acidic residues" evidence="1">
    <location>
        <begin position="436"/>
        <end position="454"/>
    </location>
</feature>
<feature type="compositionally biased region" description="Low complexity" evidence="1">
    <location>
        <begin position="44"/>
        <end position="58"/>
    </location>
</feature>
<feature type="region of interest" description="Disordered" evidence="1">
    <location>
        <begin position="109"/>
        <end position="358"/>
    </location>
</feature>
<dbReference type="Proteomes" id="UP000521872">
    <property type="component" value="Unassembled WGS sequence"/>
</dbReference>
<evidence type="ECO:0000313" key="3">
    <source>
        <dbReference type="Proteomes" id="UP000521872"/>
    </source>
</evidence>
<feature type="compositionally biased region" description="Polar residues" evidence="1">
    <location>
        <begin position="66"/>
        <end position="95"/>
    </location>
</feature>
<dbReference type="EMBL" id="JAACJL010000001">
    <property type="protein sequence ID" value="KAF4623194.1"/>
    <property type="molecule type" value="Genomic_DNA"/>
</dbReference>
<feature type="compositionally biased region" description="Low complexity" evidence="1">
    <location>
        <begin position="196"/>
        <end position="219"/>
    </location>
</feature>
<feature type="compositionally biased region" description="Basic residues" evidence="1">
    <location>
        <begin position="323"/>
        <end position="335"/>
    </location>
</feature>
<comment type="caution">
    <text evidence="2">The sequence shown here is derived from an EMBL/GenBank/DDBJ whole genome shotgun (WGS) entry which is preliminary data.</text>
</comment>
<feature type="region of interest" description="Disordered" evidence="1">
    <location>
        <begin position="513"/>
        <end position="532"/>
    </location>
</feature>
<feature type="region of interest" description="Disordered" evidence="1">
    <location>
        <begin position="1"/>
        <end position="95"/>
    </location>
</feature>
<protein>
    <submittedName>
        <fullName evidence="2">Uncharacterized protein</fullName>
    </submittedName>
</protein>
<feature type="compositionally biased region" description="Low complexity" evidence="1">
    <location>
        <begin position="523"/>
        <end position="532"/>
    </location>
</feature>
<feature type="compositionally biased region" description="Polar residues" evidence="1">
    <location>
        <begin position="1"/>
        <end position="15"/>
    </location>
</feature>
<feature type="region of interest" description="Disordered" evidence="1">
    <location>
        <begin position="373"/>
        <end position="500"/>
    </location>
</feature>
<keyword evidence="3" id="KW-1185">Reference proteome</keyword>
<evidence type="ECO:0000313" key="2">
    <source>
        <dbReference type="EMBL" id="KAF4623194.1"/>
    </source>
</evidence>